<evidence type="ECO:0000313" key="5">
    <source>
        <dbReference type="Proteomes" id="UP000231379"/>
    </source>
</evidence>
<keyword evidence="2" id="KW-0812">Transmembrane</keyword>
<feature type="domain" description="Bacterial sugar transferase" evidence="3">
    <location>
        <begin position="261"/>
        <end position="446"/>
    </location>
</feature>
<feature type="transmembrane region" description="Helical" evidence="2">
    <location>
        <begin position="9"/>
        <end position="28"/>
    </location>
</feature>
<feature type="transmembrane region" description="Helical" evidence="2">
    <location>
        <begin position="263"/>
        <end position="287"/>
    </location>
</feature>
<keyword evidence="2" id="KW-1133">Transmembrane helix</keyword>
<name>A0A2H0U8K8_9BACT</name>
<feature type="transmembrane region" description="Helical" evidence="2">
    <location>
        <begin position="48"/>
        <end position="67"/>
    </location>
</feature>
<protein>
    <recommendedName>
        <fullName evidence="3">Bacterial sugar transferase domain-containing protein</fullName>
    </recommendedName>
</protein>
<evidence type="ECO:0000259" key="3">
    <source>
        <dbReference type="Pfam" id="PF02397"/>
    </source>
</evidence>
<evidence type="ECO:0000256" key="2">
    <source>
        <dbReference type="SAM" id="Phobius"/>
    </source>
</evidence>
<dbReference type="InterPro" id="IPR003362">
    <property type="entry name" value="Bact_transf"/>
</dbReference>
<comment type="similarity">
    <text evidence="1">Belongs to the bacterial sugar transferase family.</text>
</comment>
<comment type="caution">
    <text evidence="4">The sequence shown here is derived from an EMBL/GenBank/DDBJ whole genome shotgun (WGS) entry which is preliminary data.</text>
</comment>
<reference evidence="5" key="1">
    <citation type="submission" date="2017-09" db="EMBL/GenBank/DDBJ databases">
        <title>Depth-based differentiation of microbial function through sediment-hosted aquifers and enrichment of novel symbionts in the deep terrestrial subsurface.</title>
        <authorList>
            <person name="Probst A.J."/>
            <person name="Ladd B."/>
            <person name="Jarett J.K."/>
            <person name="Geller-Mcgrath D.E."/>
            <person name="Sieber C.M.K."/>
            <person name="Emerson J.B."/>
            <person name="Anantharaman K."/>
            <person name="Thomas B.C."/>
            <person name="Malmstrom R."/>
            <person name="Stieglmeier M."/>
            <person name="Klingl A."/>
            <person name="Woyke T."/>
            <person name="Ryan C.M."/>
            <person name="Banfield J.F."/>
        </authorList>
    </citation>
    <scope>NUCLEOTIDE SEQUENCE [LARGE SCALE GENOMIC DNA]</scope>
</reference>
<dbReference type="GO" id="GO:0009242">
    <property type="term" value="P:colanic acid biosynthetic process"/>
    <property type="evidence" value="ECO:0007669"/>
    <property type="project" value="TreeGrafter"/>
</dbReference>
<organism evidence="4 5">
    <name type="scientific">Candidatus Kaiserbacteria bacterium CG10_big_fil_rev_8_21_14_0_10_59_10</name>
    <dbReference type="NCBI Taxonomy" id="1974612"/>
    <lineage>
        <taxon>Bacteria</taxon>
        <taxon>Candidatus Kaiseribacteriota</taxon>
    </lineage>
</organism>
<dbReference type="AlphaFoldDB" id="A0A2H0U8K8"/>
<dbReference type="Proteomes" id="UP000231379">
    <property type="component" value="Unassembled WGS sequence"/>
</dbReference>
<sequence>MSPVPKREYLVLLAGDVLVFTLALWVTLALRYLEPPAIGLFRLHFEPFLLLFGAWVVVFFLAGLYGRHTKLFRSKLLPTILYAQLINVAIAALFFFSVPLFGIAPKTILVLYLAVSSLMIFGWRVLLFPRLRLSKRLKGVLIASGPDALDLVEEIQSDARYPLMFERVIDTSNIPSHEVIQQACRVAAEDDVAFLVVDFSDPALSAALPIVYDAAFQKRQFALVDILDLYEEVFERVPLSFMTYERVLGNLSRSRLYDALKRAIDLSMGLAAGVFSLVLYPFVALAIKLEDGGPVFISQERVGRYQQHIKVLKFRSMTGNDNGKYGHSGTSSLRVTRVGKYLRILRIDELPQLWNIVAGDLSFVGPRPELPALAAHYSARIPYYNARYLLPPGLTGWAQIRHDRHPHHGAEVAETKEKLTYDLYYLKRRSLLLDIYIILQTIRIVLTARGT</sequence>
<keyword evidence="2" id="KW-0472">Membrane</keyword>
<feature type="transmembrane region" description="Helical" evidence="2">
    <location>
        <begin position="109"/>
        <end position="128"/>
    </location>
</feature>
<dbReference type="PANTHER" id="PTHR30576">
    <property type="entry name" value="COLANIC BIOSYNTHESIS UDP-GLUCOSE LIPID CARRIER TRANSFERASE"/>
    <property type="match status" value="1"/>
</dbReference>
<accession>A0A2H0U8K8</accession>
<proteinExistence type="inferred from homology"/>
<gene>
    <name evidence="4" type="ORF">COU20_00985</name>
</gene>
<evidence type="ECO:0000256" key="1">
    <source>
        <dbReference type="ARBA" id="ARBA00006464"/>
    </source>
</evidence>
<feature type="transmembrane region" description="Helical" evidence="2">
    <location>
        <begin position="79"/>
        <end position="103"/>
    </location>
</feature>
<dbReference type="GO" id="GO:0089702">
    <property type="term" value="F:undecaprenyl-phosphate glucose phosphotransferase activity"/>
    <property type="evidence" value="ECO:0007669"/>
    <property type="project" value="TreeGrafter"/>
</dbReference>
<dbReference type="EMBL" id="PFBM01000007">
    <property type="protein sequence ID" value="PIR82737.1"/>
    <property type="molecule type" value="Genomic_DNA"/>
</dbReference>
<evidence type="ECO:0000313" key="4">
    <source>
        <dbReference type="EMBL" id="PIR82737.1"/>
    </source>
</evidence>
<dbReference type="Pfam" id="PF02397">
    <property type="entry name" value="Bac_transf"/>
    <property type="match status" value="1"/>
</dbReference>
<dbReference type="PANTHER" id="PTHR30576:SF21">
    <property type="entry name" value="UDP-GLUCOSE:UNDECAPRENYL-PHOSPHATE GLUCOSE-1-PHOSPHATE TRANSFERASE"/>
    <property type="match status" value="1"/>
</dbReference>